<protein>
    <submittedName>
        <fullName evidence="1">Uncharacterized protein</fullName>
    </submittedName>
</protein>
<dbReference type="AlphaFoldDB" id="A0A6M0RCE6"/>
<dbReference type="RefSeq" id="WP_163249731.1">
    <property type="nucleotide sequence ID" value="NZ_SXDP01000013.1"/>
</dbReference>
<gene>
    <name evidence="1" type="ORF">FDF74_11685</name>
</gene>
<dbReference type="Proteomes" id="UP000473885">
    <property type="component" value="Unassembled WGS sequence"/>
</dbReference>
<proteinExistence type="predicted"/>
<accession>A0A6M0RCE6</accession>
<organism evidence="1 2">
    <name type="scientific">Clostridium niameyense</name>
    <dbReference type="NCBI Taxonomy" id="1622073"/>
    <lineage>
        <taxon>Bacteria</taxon>
        <taxon>Bacillati</taxon>
        <taxon>Bacillota</taxon>
        <taxon>Clostridia</taxon>
        <taxon>Eubacteriales</taxon>
        <taxon>Clostridiaceae</taxon>
        <taxon>Clostridium</taxon>
    </lineage>
</organism>
<evidence type="ECO:0000313" key="2">
    <source>
        <dbReference type="Proteomes" id="UP000473885"/>
    </source>
</evidence>
<keyword evidence="2" id="KW-1185">Reference proteome</keyword>
<dbReference type="EMBL" id="SXDP01000013">
    <property type="protein sequence ID" value="NEZ47842.1"/>
    <property type="molecule type" value="Genomic_DNA"/>
</dbReference>
<name>A0A6M0RCE6_9CLOT</name>
<sequence length="196" mass="22612">MQVLQKHDFNNLDIQDQVSYINNLLQQGNTITATCKLIGIARSTIGGRFTKAGYSYNEGLHKYCKSNINAKIKPKEIVLDEHYKSNANASIENNEVALQKQYNNNNAKVLQQLEGIMPTLVEMLEWYKTQKNIVEIKPIELNLDYKELSGAISTHSFKCYEEVFKEFNRVCSKYKGYKKQDLVSLALLDFINKYKK</sequence>
<reference evidence="1 2" key="1">
    <citation type="submission" date="2019-04" db="EMBL/GenBank/DDBJ databases">
        <title>Genome sequencing of Clostridium botulinum Groups I-IV and Clostridium butyricum.</title>
        <authorList>
            <person name="Brunt J."/>
            <person name="Van Vliet A.H.M."/>
            <person name="Stringer S.C."/>
            <person name="Carter A.T."/>
            <person name="Peck M.W."/>
        </authorList>
    </citation>
    <scope>NUCLEOTIDE SEQUENCE [LARGE SCALE GENOMIC DNA]</scope>
    <source>
        <strain evidence="1 2">IFR 18/094</strain>
    </source>
</reference>
<comment type="caution">
    <text evidence="1">The sequence shown here is derived from an EMBL/GenBank/DDBJ whole genome shotgun (WGS) entry which is preliminary data.</text>
</comment>
<evidence type="ECO:0000313" key="1">
    <source>
        <dbReference type="EMBL" id="NEZ47842.1"/>
    </source>
</evidence>